<dbReference type="EMBL" id="VPFL01000012">
    <property type="protein sequence ID" value="TXF11570.1"/>
    <property type="molecule type" value="Genomic_DNA"/>
</dbReference>
<comment type="caution">
    <text evidence="2">The sequence shown here is derived from an EMBL/GenBank/DDBJ whole genome shotgun (WGS) entry which is preliminary data.</text>
</comment>
<keyword evidence="1" id="KW-1133">Transmembrane helix</keyword>
<dbReference type="RefSeq" id="WP_147799969.1">
    <property type="nucleotide sequence ID" value="NZ_VPFL01000012.1"/>
</dbReference>
<gene>
    <name evidence="2" type="ORF">FR698_09530</name>
</gene>
<reference evidence="2 3" key="1">
    <citation type="submission" date="2019-08" db="EMBL/GenBank/DDBJ databases">
        <title>Pelomicrobium methylotrophicum gen. nov., sp. nov. a moderately thermophilic, facultatively anaerobic, lithoautotrophic and methylotrophic bacterium isolated from a terrestrial mud volcano.</title>
        <authorList>
            <person name="Slobodkina G.B."/>
            <person name="Merkel A.Y."/>
            <person name="Slobodkin A.I."/>
        </authorList>
    </citation>
    <scope>NUCLEOTIDE SEQUENCE [LARGE SCALE GENOMIC DNA]</scope>
    <source>
        <strain evidence="2 3">SM250</strain>
    </source>
</reference>
<feature type="transmembrane region" description="Helical" evidence="1">
    <location>
        <begin position="43"/>
        <end position="62"/>
    </location>
</feature>
<protein>
    <submittedName>
        <fullName evidence="2">Uncharacterized protein</fullName>
    </submittedName>
</protein>
<evidence type="ECO:0000313" key="2">
    <source>
        <dbReference type="EMBL" id="TXF11570.1"/>
    </source>
</evidence>
<sequence length="205" mass="22819">MRKQKVRKKNSWRHKLATARPVLLSALFGWCGADRVMLGRQGAEQMALMLVVASVGLALVAMGGPYHSFGAALFFAAGAYVLYGWWFSVEWSIEEMQRPPSDKSGLHELEIVEYGPVCGRYRNKPIWAWVRAKTGEVLEFKETLGGRSVTEVFEEANARGESVVVATNPGLVYRIVTNGRGRKRVAGKRPARQMIMDKCGEEDAV</sequence>
<feature type="transmembrane region" description="Helical" evidence="1">
    <location>
        <begin position="69"/>
        <end position="88"/>
    </location>
</feature>
<organism evidence="2 3">
    <name type="scientific">Pelomicrobium methylotrophicum</name>
    <dbReference type="NCBI Taxonomy" id="2602750"/>
    <lineage>
        <taxon>Bacteria</taxon>
        <taxon>Pseudomonadati</taxon>
        <taxon>Pseudomonadota</taxon>
        <taxon>Hydrogenophilia</taxon>
        <taxon>Hydrogenophilia incertae sedis</taxon>
        <taxon>Pelomicrobium</taxon>
    </lineage>
</organism>
<keyword evidence="1" id="KW-0812">Transmembrane</keyword>
<accession>A0A5C7EJP5</accession>
<evidence type="ECO:0000313" key="3">
    <source>
        <dbReference type="Proteomes" id="UP000321201"/>
    </source>
</evidence>
<dbReference type="InParanoid" id="A0A5C7EJP5"/>
<keyword evidence="3" id="KW-1185">Reference proteome</keyword>
<proteinExistence type="predicted"/>
<dbReference type="AlphaFoldDB" id="A0A5C7EJP5"/>
<dbReference type="Proteomes" id="UP000321201">
    <property type="component" value="Unassembled WGS sequence"/>
</dbReference>
<name>A0A5C7EJP5_9PROT</name>
<keyword evidence="1" id="KW-0472">Membrane</keyword>
<evidence type="ECO:0000256" key="1">
    <source>
        <dbReference type="SAM" id="Phobius"/>
    </source>
</evidence>